<dbReference type="GO" id="GO:0003700">
    <property type="term" value="F:DNA-binding transcription factor activity"/>
    <property type="evidence" value="ECO:0007669"/>
    <property type="project" value="InterPro"/>
</dbReference>
<dbReference type="FunFam" id="1.10.10.10:FF:000001">
    <property type="entry name" value="LysR family transcriptional regulator"/>
    <property type="match status" value="1"/>
</dbReference>
<dbReference type="SUPFAM" id="SSF53850">
    <property type="entry name" value="Periplasmic binding protein-like II"/>
    <property type="match status" value="1"/>
</dbReference>
<evidence type="ECO:0000256" key="2">
    <source>
        <dbReference type="ARBA" id="ARBA00023015"/>
    </source>
</evidence>
<dbReference type="PROSITE" id="PS50931">
    <property type="entry name" value="HTH_LYSR"/>
    <property type="match status" value="1"/>
</dbReference>
<dbReference type="Pfam" id="PF00126">
    <property type="entry name" value="HTH_1"/>
    <property type="match status" value="1"/>
</dbReference>
<dbReference type="InterPro" id="IPR036388">
    <property type="entry name" value="WH-like_DNA-bd_sf"/>
</dbReference>
<dbReference type="PANTHER" id="PTHR30126">
    <property type="entry name" value="HTH-TYPE TRANSCRIPTIONAL REGULATOR"/>
    <property type="match status" value="1"/>
</dbReference>
<keyword evidence="4" id="KW-0804">Transcription</keyword>
<comment type="similarity">
    <text evidence="1">Belongs to the LysR transcriptional regulatory family.</text>
</comment>
<accession>A0AA37WNX7</accession>
<evidence type="ECO:0000313" key="7">
    <source>
        <dbReference type="Proteomes" id="UP001156870"/>
    </source>
</evidence>
<dbReference type="Pfam" id="PF03466">
    <property type="entry name" value="LysR_substrate"/>
    <property type="match status" value="1"/>
</dbReference>
<dbReference type="SUPFAM" id="SSF46785">
    <property type="entry name" value="Winged helix' DNA-binding domain"/>
    <property type="match status" value="1"/>
</dbReference>
<protein>
    <submittedName>
        <fullName evidence="6">Transcriptional regulator IlvY</fullName>
    </submittedName>
</protein>
<name>A0AA37WNX7_9GAMM</name>
<evidence type="ECO:0000256" key="1">
    <source>
        <dbReference type="ARBA" id="ARBA00009437"/>
    </source>
</evidence>
<dbReference type="Proteomes" id="UP001156870">
    <property type="component" value="Unassembled WGS sequence"/>
</dbReference>
<dbReference type="GO" id="GO:0000976">
    <property type="term" value="F:transcription cis-regulatory region binding"/>
    <property type="evidence" value="ECO:0007669"/>
    <property type="project" value="TreeGrafter"/>
</dbReference>
<dbReference type="CDD" id="cd08430">
    <property type="entry name" value="PBP2_IlvY"/>
    <property type="match status" value="1"/>
</dbReference>
<organism evidence="6 7">
    <name type="scientific">Marinibactrum halimedae</name>
    <dbReference type="NCBI Taxonomy" id="1444977"/>
    <lineage>
        <taxon>Bacteria</taxon>
        <taxon>Pseudomonadati</taxon>
        <taxon>Pseudomonadota</taxon>
        <taxon>Gammaproteobacteria</taxon>
        <taxon>Cellvibrionales</taxon>
        <taxon>Cellvibrionaceae</taxon>
        <taxon>Marinibactrum</taxon>
    </lineage>
</organism>
<dbReference type="NCBIfam" id="NF008722">
    <property type="entry name" value="PRK11716.1"/>
    <property type="match status" value="1"/>
</dbReference>
<evidence type="ECO:0000256" key="3">
    <source>
        <dbReference type="ARBA" id="ARBA00023125"/>
    </source>
</evidence>
<gene>
    <name evidence="6" type="primary">ilvY</name>
    <name evidence="6" type="ORF">GCM10007877_11010</name>
</gene>
<proteinExistence type="inferred from homology"/>
<dbReference type="Gene3D" id="1.10.10.10">
    <property type="entry name" value="Winged helix-like DNA-binding domain superfamily/Winged helix DNA-binding domain"/>
    <property type="match status" value="1"/>
</dbReference>
<dbReference type="Gene3D" id="3.40.190.10">
    <property type="entry name" value="Periplasmic binding protein-like II"/>
    <property type="match status" value="2"/>
</dbReference>
<evidence type="ECO:0000256" key="4">
    <source>
        <dbReference type="ARBA" id="ARBA00023163"/>
    </source>
</evidence>
<dbReference type="InterPro" id="IPR005119">
    <property type="entry name" value="LysR_subst-bd"/>
</dbReference>
<dbReference type="InterPro" id="IPR036390">
    <property type="entry name" value="WH_DNA-bd_sf"/>
</dbReference>
<dbReference type="PANTHER" id="PTHR30126:SF81">
    <property type="entry name" value="HTH-TYPE TRANSCRIPTIONAL REGULATOR ILVY"/>
    <property type="match status" value="1"/>
</dbReference>
<feature type="domain" description="HTH lysR-type" evidence="5">
    <location>
        <begin position="1"/>
        <end position="58"/>
    </location>
</feature>
<dbReference type="InterPro" id="IPR037404">
    <property type="entry name" value="IlvY_PBP2"/>
</dbReference>
<keyword evidence="3" id="KW-0238">DNA-binding</keyword>
<evidence type="ECO:0000313" key="6">
    <source>
        <dbReference type="EMBL" id="GLS25387.1"/>
    </source>
</evidence>
<evidence type="ECO:0000259" key="5">
    <source>
        <dbReference type="PROSITE" id="PS50931"/>
    </source>
</evidence>
<keyword evidence="7" id="KW-1185">Reference proteome</keyword>
<dbReference type="RefSeq" id="WP_232593419.1">
    <property type="nucleotide sequence ID" value="NZ_BSPD01000029.1"/>
</dbReference>
<comment type="caution">
    <text evidence="6">The sequence shown here is derived from an EMBL/GenBank/DDBJ whole genome shotgun (WGS) entry which is preliminary data.</text>
</comment>
<reference evidence="6 7" key="1">
    <citation type="journal article" date="2014" name="Int. J. Syst. Evol. Microbiol.">
        <title>Complete genome sequence of Corynebacterium casei LMG S-19264T (=DSM 44701T), isolated from a smear-ripened cheese.</title>
        <authorList>
            <consortium name="US DOE Joint Genome Institute (JGI-PGF)"/>
            <person name="Walter F."/>
            <person name="Albersmeier A."/>
            <person name="Kalinowski J."/>
            <person name="Ruckert C."/>
        </authorList>
    </citation>
    <scope>NUCLEOTIDE SEQUENCE [LARGE SCALE GENOMIC DNA]</scope>
    <source>
        <strain evidence="6 7">NBRC 110095</strain>
    </source>
</reference>
<dbReference type="InterPro" id="IPR000847">
    <property type="entry name" value="LysR_HTH_N"/>
</dbReference>
<sequence length="297" mass="33782">MDTKLLQQFIHLCDTLHFGKAAALSYVSPSALSRSIKSIEEQAGVRLVERDNREVRLTREGVLFRDYAKETLHHWERFRTSLQHETKILRGSLSLFCSVTASYSFLYEILSEFRQDYPGIELKIHTGDPAIGIERVLDGIDDIAIVAKPETSPEQIAFKEVAHSPLVFIGEKHQFRSIRHFDDDFWQSTPMIVSEVGLARDRLNRWLKRKRIKPNIYAQVAGHEAIVSMVSLGFGVGVVPDIVLNNSPLKNSVEVLDTPESLGHYNVCLCTQKKRIKSPIIGAFWKQNITHLSTEDE</sequence>
<keyword evidence="2" id="KW-0805">Transcription regulation</keyword>
<dbReference type="AlphaFoldDB" id="A0AA37WNX7"/>
<dbReference type="EMBL" id="BSPD01000029">
    <property type="protein sequence ID" value="GLS25387.1"/>
    <property type="molecule type" value="Genomic_DNA"/>
</dbReference>